<dbReference type="Pfam" id="PF00664">
    <property type="entry name" value="ABC_membrane"/>
    <property type="match status" value="1"/>
</dbReference>
<feature type="transmembrane region" description="Helical" evidence="9">
    <location>
        <begin position="155"/>
        <end position="173"/>
    </location>
</feature>
<dbReference type="OrthoDB" id="9762778at2"/>
<comment type="subcellular location">
    <subcellularLocation>
        <location evidence="1">Cell membrane</location>
        <topology evidence="1">Multi-pass membrane protein</topology>
    </subcellularLocation>
</comment>
<proteinExistence type="predicted"/>
<dbReference type="eggNOG" id="COG1132">
    <property type="taxonomic scope" value="Bacteria"/>
</dbReference>
<keyword evidence="13" id="KW-1185">Reference proteome</keyword>
<evidence type="ECO:0000256" key="7">
    <source>
        <dbReference type="ARBA" id="ARBA00022989"/>
    </source>
</evidence>
<protein>
    <submittedName>
        <fullName evidence="12">ABC transporter</fullName>
    </submittedName>
</protein>
<dbReference type="CDD" id="cd18542">
    <property type="entry name" value="ABC_6TM_YknU_like"/>
    <property type="match status" value="1"/>
</dbReference>
<dbReference type="InterPro" id="IPR003593">
    <property type="entry name" value="AAA+_ATPase"/>
</dbReference>
<dbReference type="Gene3D" id="1.20.1560.10">
    <property type="entry name" value="ABC transporter type 1, transmembrane domain"/>
    <property type="match status" value="1"/>
</dbReference>
<dbReference type="PANTHER" id="PTHR43394">
    <property type="entry name" value="ATP-DEPENDENT PERMEASE MDL1, MITOCHONDRIAL"/>
    <property type="match status" value="1"/>
</dbReference>
<dbReference type="Gene3D" id="3.40.50.300">
    <property type="entry name" value="P-loop containing nucleotide triphosphate hydrolases"/>
    <property type="match status" value="1"/>
</dbReference>
<dbReference type="InterPro" id="IPR036640">
    <property type="entry name" value="ABC1_TM_sf"/>
</dbReference>
<feature type="domain" description="ABC transmembrane type-1" evidence="11">
    <location>
        <begin position="16"/>
        <end position="298"/>
    </location>
</feature>
<feature type="transmembrane region" description="Helical" evidence="9">
    <location>
        <begin position="243"/>
        <end position="261"/>
    </location>
</feature>
<comment type="caution">
    <text evidence="12">The sequence shown here is derived from an EMBL/GenBank/DDBJ whole genome shotgun (WGS) entry which is preliminary data.</text>
</comment>
<dbReference type="InterPro" id="IPR011527">
    <property type="entry name" value="ABC1_TM_dom"/>
</dbReference>
<dbReference type="SUPFAM" id="SSF90123">
    <property type="entry name" value="ABC transporter transmembrane region"/>
    <property type="match status" value="1"/>
</dbReference>
<dbReference type="GO" id="GO:0005524">
    <property type="term" value="F:ATP binding"/>
    <property type="evidence" value="ECO:0007669"/>
    <property type="project" value="UniProtKB-KW"/>
</dbReference>
<dbReference type="SUPFAM" id="SSF52540">
    <property type="entry name" value="P-loop containing nucleoside triphosphate hydrolases"/>
    <property type="match status" value="1"/>
</dbReference>
<sequence>MKRILNYLLKYKMSLIIGSLSMLGVIAVDLCVPYLQKVFLDEGIIGGKKELFVPIIVLLVGISIVKAILGYLKEYLYDASSSNVSEELKNDLFNHIQELEFQYFDGMNTGELMSRIGEDTDTIWETIGYGLRLFVENIFYFVLSTIILFYLNWKLALACFTVMIPIGIIAIKVEKKFGECYEKISDKTAEINTTAQENIAGVRLVKAFAREKYEIKKFYKLNKSYYDLNMEQARIMGNHFPPIDFLTNISLVIMIILGGYFVLTEEITLGVLVAFSGYIWNLIWPMKMLGQLTDLLSRTIASAKKVFKIMDRISNIQGKEDGYFPENIRGDIELRNVSFKYNEDLVLKNINLKIPAGSTVAIMGTTGSGKSSLMNLIGRYYDVCNGEVLIDGVDIREYNLNKLRSNMSIVPQDVFLFSDTVINNIRFGNLNSTKDEIDKACRNACCYEFIKDLPQSFETEIGERGVGLSGGQKQRISIARALVRKVPILILDDSTSALDMETEHELLANLRKRDSNSTTFIIAHRISAVKNADIIVYLENGEIREIGKHNELVKKKGIYYDIYREQFKDFEALESEAI</sequence>
<dbReference type="GO" id="GO:0015421">
    <property type="term" value="F:ABC-type oligopeptide transporter activity"/>
    <property type="evidence" value="ECO:0007669"/>
    <property type="project" value="TreeGrafter"/>
</dbReference>
<evidence type="ECO:0000313" key="12">
    <source>
        <dbReference type="EMBL" id="OBY10343.1"/>
    </source>
</evidence>
<dbReference type="EMBL" id="MAPZ01000021">
    <property type="protein sequence ID" value="OBY10343.1"/>
    <property type="molecule type" value="Genomic_DNA"/>
</dbReference>
<keyword evidence="6" id="KW-0067">ATP-binding</keyword>
<dbReference type="SMART" id="SM00382">
    <property type="entry name" value="AAA"/>
    <property type="match status" value="1"/>
</dbReference>
<dbReference type="PANTHER" id="PTHR43394:SF1">
    <property type="entry name" value="ATP-BINDING CASSETTE SUB-FAMILY B MEMBER 10, MITOCHONDRIAL"/>
    <property type="match status" value="1"/>
</dbReference>
<evidence type="ECO:0000313" key="13">
    <source>
        <dbReference type="Proteomes" id="UP000092714"/>
    </source>
</evidence>
<dbReference type="RefSeq" id="WP_065254610.1">
    <property type="nucleotide sequence ID" value="NZ_MAPZ01000021.1"/>
</dbReference>
<evidence type="ECO:0000256" key="4">
    <source>
        <dbReference type="ARBA" id="ARBA00022692"/>
    </source>
</evidence>
<evidence type="ECO:0000259" key="10">
    <source>
        <dbReference type="PROSITE" id="PS50893"/>
    </source>
</evidence>
<name>A0A1B8RNG5_9CLOT</name>
<feature type="transmembrane region" description="Helical" evidence="9">
    <location>
        <begin position="51"/>
        <end position="72"/>
    </location>
</feature>
<dbReference type="InterPro" id="IPR027417">
    <property type="entry name" value="P-loop_NTPase"/>
</dbReference>
<evidence type="ECO:0000259" key="11">
    <source>
        <dbReference type="PROSITE" id="PS50929"/>
    </source>
</evidence>
<dbReference type="Pfam" id="PF00005">
    <property type="entry name" value="ABC_tran"/>
    <property type="match status" value="1"/>
</dbReference>
<evidence type="ECO:0000256" key="8">
    <source>
        <dbReference type="ARBA" id="ARBA00023136"/>
    </source>
</evidence>
<dbReference type="AlphaFoldDB" id="A0A1B8RNG5"/>
<dbReference type="InterPro" id="IPR003439">
    <property type="entry name" value="ABC_transporter-like_ATP-bd"/>
</dbReference>
<dbReference type="InterPro" id="IPR017871">
    <property type="entry name" value="ABC_transporter-like_CS"/>
</dbReference>
<gene>
    <name evidence="12" type="ORF">CP373A1_11275</name>
</gene>
<feature type="domain" description="ABC transporter" evidence="10">
    <location>
        <begin position="332"/>
        <end position="565"/>
    </location>
</feature>
<dbReference type="PROSITE" id="PS00211">
    <property type="entry name" value="ABC_TRANSPORTER_1"/>
    <property type="match status" value="1"/>
</dbReference>
<dbReference type="GO" id="GO:0016887">
    <property type="term" value="F:ATP hydrolysis activity"/>
    <property type="evidence" value="ECO:0007669"/>
    <property type="project" value="InterPro"/>
</dbReference>
<dbReference type="PROSITE" id="PS50893">
    <property type="entry name" value="ABC_TRANSPORTER_2"/>
    <property type="match status" value="1"/>
</dbReference>
<evidence type="ECO:0000256" key="9">
    <source>
        <dbReference type="SAM" id="Phobius"/>
    </source>
</evidence>
<keyword evidence="7 9" id="KW-1133">Transmembrane helix</keyword>
<dbReference type="Proteomes" id="UP000092714">
    <property type="component" value="Unassembled WGS sequence"/>
</dbReference>
<reference evidence="12 13" key="1">
    <citation type="submission" date="2016-06" db="EMBL/GenBank/DDBJ databases">
        <authorList>
            <person name="Kjaerup R.B."/>
            <person name="Dalgaard T.S."/>
            <person name="Juul-Madsen H.R."/>
        </authorList>
    </citation>
    <scope>NUCLEOTIDE SEQUENCE [LARGE SCALE GENOMIC DNA]</scope>
    <source>
        <strain evidence="12 13">373-A1</strain>
    </source>
</reference>
<keyword evidence="2" id="KW-0813">Transport</keyword>
<evidence type="ECO:0000256" key="6">
    <source>
        <dbReference type="ARBA" id="ARBA00022840"/>
    </source>
</evidence>
<dbReference type="PROSITE" id="PS50929">
    <property type="entry name" value="ABC_TM1F"/>
    <property type="match status" value="1"/>
</dbReference>
<keyword evidence="8 9" id="KW-0472">Membrane</keyword>
<dbReference type="GO" id="GO:0005886">
    <property type="term" value="C:plasma membrane"/>
    <property type="evidence" value="ECO:0007669"/>
    <property type="project" value="UniProtKB-SubCell"/>
</dbReference>
<dbReference type="FunFam" id="3.40.50.300:FF:000221">
    <property type="entry name" value="Multidrug ABC transporter ATP-binding protein"/>
    <property type="match status" value="1"/>
</dbReference>
<keyword evidence="4 9" id="KW-0812">Transmembrane</keyword>
<evidence type="ECO:0000256" key="2">
    <source>
        <dbReference type="ARBA" id="ARBA00022448"/>
    </source>
</evidence>
<accession>A0A1B8RNG5</accession>
<keyword evidence="5" id="KW-0547">Nucleotide-binding</keyword>
<evidence type="ECO:0000256" key="1">
    <source>
        <dbReference type="ARBA" id="ARBA00004651"/>
    </source>
</evidence>
<dbReference type="InterPro" id="IPR039421">
    <property type="entry name" value="Type_1_exporter"/>
</dbReference>
<evidence type="ECO:0000256" key="5">
    <source>
        <dbReference type="ARBA" id="ARBA00022741"/>
    </source>
</evidence>
<keyword evidence="3" id="KW-1003">Cell membrane</keyword>
<organism evidence="12 13">
    <name type="scientific">Clostridium paraputrificum</name>
    <dbReference type="NCBI Taxonomy" id="29363"/>
    <lineage>
        <taxon>Bacteria</taxon>
        <taxon>Bacillati</taxon>
        <taxon>Bacillota</taxon>
        <taxon>Clostridia</taxon>
        <taxon>Eubacteriales</taxon>
        <taxon>Clostridiaceae</taxon>
        <taxon>Clostridium</taxon>
    </lineage>
</organism>
<feature type="transmembrane region" description="Helical" evidence="9">
    <location>
        <begin position="267"/>
        <end position="284"/>
    </location>
</feature>
<evidence type="ECO:0000256" key="3">
    <source>
        <dbReference type="ARBA" id="ARBA00022475"/>
    </source>
</evidence>